<dbReference type="RefSeq" id="WP_036548979.1">
    <property type="nucleotide sequence ID" value="NZ_CP022295.1"/>
</dbReference>
<reference evidence="3 5" key="1">
    <citation type="submission" date="2017-06" db="EMBL/GenBank/DDBJ databases">
        <title>Complete Genome Sequence of the Soil Carbazole-Degrading Bacterium Nocardioides aromaticivorans IC177.</title>
        <authorList>
            <person name="Vejarano F."/>
            <person name="Suzuki-Minakuchi C."/>
            <person name="Ohtsubo Y."/>
            <person name="Tsuda M."/>
            <person name="Okada K."/>
            <person name="Nojiri H."/>
        </authorList>
    </citation>
    <scope>NUCLEOTIDE SEQUENCE [LARGE SCALE GENOMIC DNA]</scope>
    <source>
        <strain evidence="3 5">IC177</strain>
    </source>
</reference>
<evidence type="ECO:0000313" key="4">
    <source>
        <dbReference type="Proteomes" id="UP000562045"/>
    </source>
</evidence>
<feature type="region of interest" description="Disordered" evidence="1">
    <location>
        <begin position="1"/>
        <end position="26"/>
    </location>
</feature>
<evidence type="ECO:0000313" key="3">
    <source>
        <dbReference type="EMBL" id="QSR28296.1"/>
    </source>
</evidence>
<organism evidence="2 4">
    <name type="scientific">Nocardioides aromaticivorans</name>
    <dbReference type="NCBI Taxonomy" id="200618"/>
    <lineage>
        <taxon>Bacteria</taxon>
        <taxon>Bacillati</taxon>
        <taxon>Actinomycetota</taxon>
        <taxon>Actinomycetes</taxon>
        <taxon>Propionibacteriales</taxon>
        <taxon>Nocardioidaceae</taxon>
        <taxon>Nocardioides</taxon>
    </lineage>
</organism>
<dbReference type="AlphaFoldDB" id="A0A7Y9ZI19"/>
<keyword evidence="5" id="KW-1185">Reference proteome</keyword>
<evidence type="ECO:0000313" key="5">
    <source>
        <dbReference type="Proteomes" id="UP000662818"/>
    </source>
</evidence>
<dbReference type="Proteomes" id="UP000662818">
    <property type="component" value="Chromosome"/>
</dbReference>
<dbReference type="EMBL" id="JACBZM010000001">
    <property type="protein sequence ID" value="NYI44350.1"/>
    <property type="molecule type" value="Genomic_DNA"/>
</dbReference>
<name>A0A7Y9ZI19_9ACTN</name>
<protein>
    <submittedName>
        <fullName evidence="2">ADP-ribose pyrophosphatase YjhB (NUDIX family)</fullName>
    </submittedName>
</protein>
<proteinExistence type="predicted"/>
<evidence type="ECO:0000313" key="2">
    <source>
        <dbReference type="EMBL" id="NYI44350.1"/>
    </source>
</evidence>
<reference evidence="2 4" key="2">
    <citation type="submission" date="2020-07" db="EMBL/GenBank/DDBJ databases">
        <title>Sequencing the genomes of 1000 actinobacteria strains.</title>
        <authorList>
            <person name="Klenk H.-P."/>
        </authorList>
    </citation>
    <scope>NUCLEOTIDE SEQUENCE [LARGE SCALE GENOMIC DNA]</scope>
    <source>
        <strain evidence="2 4">DSM 15131</strain>
    </source>
</reference>
<accession>A0A7Y9ZI19</accession>
<dbReference type="Proteomes" id="UP000562045">
    <property type="component" value="Unassembled WGS sequence"/>
</dbReference>
<gene>
    <name evidence="2" type="ORF">BJ993_001430</name>
    <name evidence="3" type="ORF">CFH99_21980</name>
</gene>
<dbReference type="EMBL" id="CP022295">
    <property type="protein sequence ID" value="QSR28296.1"/>
    <property type="molecule type" value="Genomic_DNA"/>
</dbReference>
<sequence length="76" mass="8495">MKKTTSPETQTGRHLESVGTNTAETVEDAAARAVARRAKLRDRHAQNLTRLMDQRSDLRGVNSLADFVDDSIRWTA</sequence>
<evidence type="ECO:0000256" key="1">
    <source>
        <dbReference type="SAM" id="MobiDB-lite"/>
    </source>
</evidence>
<feature type="compositionally biased region" description="Polar residues" evidence="1">
    <location>
        <begin position="1"/>
        <end position="10"/>
    </location>
</feature>